<dbReference type="OrthoDB" id="4106916at2"/>
<accession>A0A7K0CDS6</accession>
<name>A0A7K0CDS6_9ACTN</name>
<keyword evidence="2" id="KW-1185">Reference proteome</keyword>
<gene>
    <name evidence="1" type="ORF">SRB5_10370</name>
</gene>
<reference evidence="1 2" key="1">
    <citation type="submission" date="2019-10" db="EMBL/GenBank/DDBJ databases">
        <title>Streptomyces smaragdinus sp. nov. and Streptomyces fabii sp. nov., isolated from the gut of fungus growing-termite Macrotermes natalensis.</title>
        <authorList>
            <person name="Schwitalla J."/>
            <person name="Benndorf R."/>
            <person name="Martin K."/>
            <person name="De Beer W."/>
            <person name="Kaster A.-K."/>
            <person name="Vollmers J."/>
            <person name="Poulsen M."/>
            <person name="Beemelmanns C."/>
        </authorList>
    </citation>
    <scope>NUCLEOTIDE SEQUENCE [LARGE SCALE GENOMIC DNA]</scope>
    <source>
        <strain evidence="1 2">RB5</strain>
    </source>
</reference>
<evidence type="ECO:0000313" key="2">
    <source>
        <dbReference type="Proteomes" id="UP000466345"/>
    </source>
</evidence>
<organism evidence="1 2">
    <name type="scientific">Streptomyces smaragdinus</name>
    <dbReference type="NCBI Taxonomy" id="2585196"/>
    <lineage>
        <taxon>Bacteria</taxon>
        <taxon>Bacillati</taxon>
        <taxon>Actinomycetota</taxon>
        <taxon>Actinomycetes</taxon>
        <taxon>Kitasatosporales</taxon>
        <taxon>Streptomycetaceae</taxon>
        <taxon>Streptomyces</taxon>
    </lineage>
</organism>
<dbReference type="RefSeq" id="WP_153450217.1">
    <property type="nucleotide sequence ID" value="NZ_WEGJ01000002.1"/>
</dbReference>
<protein>
    <submittedName>
        <fullName evidence="1">Uncharacterized protein</fullName>
    </submittedName>
</protein>
<evidence type="ECO:0000313" key="1">
    <source>
        <dbReference type="EMBL" id="MQY10924.1"/>
    </source>
</evidence>
<sequence>MGTPFLRVTSPRGDVLPWVLVRAPVVTRAHHARLAELVREGCRFAGATSYLGFPGEAYRDERDYGLLCEAWLHCFRDPDRFLPPGGPRALVSESDFTDPLRVDPHRVTRTPPPSLVADVVHVSGREPWRQEAKNWPLAERCLRRLSRRTGLRVLVVDAPPGAGPVPGVRLTGPLPWESLLAVLAAARCLFVPAVLDASPRVLAEALCLGVPVVVNRRILGGWQYVNPFTGAFFDGEDDIVEAVTGVLGGRCRTRSWFTAHHGPPRAGARVLRLLRTLDPSLPDLTHVLLTPDPGGAHAPRGTR</sequence>
<comment type="caution">
    <text evidence="1">The sequence shown here is derived from an EMBL/GenBank/DDBJ whole genome shotgun (WGS) entry which is preliminary data.</text>
</comment>
<proteinExistence type="predicted"/>
<dbReference type="EMBL" id="WEGJ01000002">
    <property type="protein sequence ID" value="MQY10924.1"/>
    <property type="molecule type" value="Genomic_DNA"/>
</dbReference>
<dbReference type="Proteomes" id="UP000466345">
    <property type="component" value="Unassembled WGS sequence"/>
</dbReference>
<dbReference type="AlphaFoldDB" id="A0A7K0CDS6"/>
<dbReference type="Gene3D" id="3.40.50.2000">
    <property type="entry name" value="Glycogen Phosphorylase B"/>
    <property type="match status" value="1"/>
</dbReference>
<dbReference type="SUPFAM" id="SSF53756">
    <property type="entry name" value="UDP-Glycosyltransferase/glycogen phosphorylase"/>
    <property type="match status" value="1"/>
</dbReference>